<dbReference type="Gene3D" id="2.40.50.140">
    <property type="entry name" value="Nucleic acid-binding proteins"/>
    <property type="match status" value="1"/>
</dbReference>
<protein>
    <submittedName>
        <fullName evidence="1">Unannotated protein</fullName>
    </submittedName>
</protein>
<reference evidence="1" key="1">
    <citation type="submission" date="2020-05" db="EMBL/GenBank/DDBJ databases">
        <authorList>
            <person name="Chiriac C."/>
            <person name="Salcher M."/>
            <person name="Ghai R."/>
            <person name="Kavagutti S V."/>
        </authorList>
    </citation>
    <scope>NUCLEOTIDE SEQUENCE</scope>
</reference>
<dbReference type="InterPro" id="IPR012340">
    <property type="entry name" value="NA-bd_OB-fold"/>
</dbReference>
<accession>A0A6J6N3N9</accession>
<organism evidence="1">
    <name type="scientific">freshwater metagenome</name>
    <dbReference type="NCBI Taxonomy" id="449393"/>
    <lineage>
        <taxon>unclassified sequences</taxon>
        <taxon>metagenomes</taxon>
        <taxon>ecological metagenomes</taxon>
    </lineage>
</organism>
<evidence type="ECO:0000313" key="1">
    <source>
        <dbReference type="EMBL" id="CAB4679868.1"/>
    </source>
</evidence>
<name>A0A6J6N3N9_9ZZZZ</name>
<dbReference type="EMBL" id="CAEZXM010000012">
    <property type="protein sequence ID" value="CAB4679868.1"/>
    <property type="molecule type" value="Genomic_DNA"/>
</dbReference>
<dbReference type="AlphaFoldDB" id="A0A6J6N3N9"/>
<sequence length="71" mass="7530">MVVISEQRISGVVADFDDPRGLGHINADGIVYPFHCVSIADGSRSIAVGDHVSFVALAKLGRHEAGDIRSQ</sequence>
<proteinExistence type="predicted"/>
<gene>
    <name evidence="1" type="ORF">UFOPK2366_00128</name>
</gene>